<protein>
    <submittedName>
        <fullName evidence="1">Uncharacterized protein</fullName>
    </submittedName>
</protein>
<evidence type="ECO:0000313" key="3">
    <source>
        <dbReference type="Proteomes" id="UP001154255"/>
    </source>
</evidence>
<evidence type="ECO:0000313" key="4">
    <source>
        <dbReference type="Proteomes" id="UP001154259"/>
    </source>
</evidence>
<sequence>MARDKRNRPLTDKGIKSFKLRDKKYLKDDTQSICLIVVPNGSKL</sequence>
<gene>
    <name evidence="2" type="ORF">R53529_LOCUS2361</name>
    <name evidence="1" type="ORF">R53530_LOCUS2355</name>
</gene>
<organism evidence="1 3">
    <name type="scientific">Commensalibacter communis</name>
    <dbReference type="NCBI Taxonomy" id="2972786"/>
    <lineage>
        <taxon>Bacteria</taxon>
        <taxon>Pseudomonadati</taxon>
        <taxon>Pseudomonadota</taxon>
        <taxon>Alphaproteobacteria</taxon>
        <taxon>Acetobacterales</taxon>
        <taxon>Acetobacteraceae</taxon>
    </lineage>
</organism>
<proteinExistence type="predicted"/>
<name>A0A9W4TQZ2_9PROT</name>
<evidence type="ECO:0000313" key="2">
    <source>
        <dbReference type="EMBL" id="CAI3961528.1"/>
    </source>
</evidence>
<dbReference type="EMBL" id="CAMXCM010000015">
    <property type="protein sequence ID" value="CAI3959688.1"/>
    <property type="molecule type" value="Genomic_DNA"/>
</dbReference>
<accession>A0A9W4TQZ2</accession>
<keyword evidence="4" id="KW-1185">Reference proteome</keyword>
<dbReference type="Proteomes" id="UP001154255">
    <property type="component" value="Unassembled WGS sequence"/>
</dbReference>
<dbReference type="EMBL" id="CAMXCS010000015">
    <property type="protein sequence ID" value="CAI3961528.1"/>
    <property type="molecule type" value="Genomic_DNA"/>
</dbReference>
<evidence type="ECO:0000313" key="1">
    <source>
        <dbReference type="EMBL" id="CAI3959688.1"/>
    </source>
</evidence>
<dbReference type="AlphaFoldDB" id="A0A9W4TQZ2"/>
<comment type="caution">
    <text evidence="1">The sequence shown here is derived from an EMBL/GenBank/DDBJ whole genome shotgun (WGS) entry which is preliminary data.</text>
</comment>
<dbReference type="Proteomes" id="UP001154259">
    <property type="component" value="Unassembled WGS sequence"/>
</dbReference>
<reference evidence="1" key="1">
    <citation type="submission" date="2022-10" db="EMBL/GenBank/DDBJ databases">
        <authorList>
            <person name="Botero Cardona J."/>
        </authorList>
    </citation>
    <scope>NUCLEOTIDE SEQUENCE</scope>
    <source>
        <strain evidence="1">LMG 31819</strain>
        <strain evidence="2">R-53529</strain>
    </source>
</reference>